<comment type="caution">
    <text evidence="3">The sequence shown here is derived from an EMBL/GenBank/DDBJ whole genome shotgun (WGS) entry which is preliminary data.</text>
</comment>
<dbReference type="PANTHER" id="PTHR43590:SF1">
    <property type="entry name" value="ARSENIC RESISTANCE PROTEIN ARSH (AFU_ORTHOLOGUE AFUA_5G15030)"/>
    <property type="match status" value="1"/>
</dbReference>
<evidence type="ECO:0000313" key="3">
    <source>
        <dbReference type="EMBL" id="CCG81118.1"/>
    </source>
</evidence>
<dbReference type="PANTHER" id="PTHR43590">
    <property type="entry name" value="ARSENIC RESISTANCE PROTEIN ARSH (AFU_ORTHOLOGUE AFUA_5G15030)"/>
    <property type="match status" value="1"/>
</dbReference>
<dbReference type="InterPro" id="IPR029039">
    <property type="entry name" value="Flavoprotein-like_sf"/>
</dbReference>
<dbReference type="GO" id="GO:0016655">
    <property type="term" value="F:oxidoreductase activity, acting on NAD(P)H, quinone or similar compound as acceptor"/>
    <property type="evidence" value="ECO:0007669"/>
    <property type="project" value="TreeGrafter"/>
</dbReference>
<dbReference type="EMBL" id="CAHR02000025">
    <property type="protein sequence ID" value="CCG81118.1"/>
    <property type="molecule type" value="Genomic_DNA"/>
</dbReference>
<dbReference type="Gene3D" id="3.40.50.360">
    <property type="match status" value="1"/>
</dbReference>
<reference evidence="3 4" key="1">
    <citation type="journal article" date="2013" name="MBio">
        <title>Genome sequencing of the plant pathogen Taphrina deformans, the causal agent of peach leaf curl.</title>
        <authorList>
            <person name="Cisse O.H."/>
            <person name="Almeida J.M.G.C.F."/>
            <person name="Fonseca A."/>
            <person name="Kumar A.A."/>
            <person name="Salojaervi J."/>
            <person name="Overmyer K."/>
            <person name="Hauser P.M."/>
            <person name="Pagni M."/>
        </authorList>
    </citation>
    <scope>NUCLEOTIDE SEQUENCE [LARGE SCALE GENOMIC DNA]</scope>
    <source>
        <strain evidence="4">PYCC 5710 / ATCC 11124 / CBS 356.35 / IMI 108563 / JCM 9778 / NBRC 8474</strain>
    </source>
</reference>
<name>R4X7L2_TAPDE</name>
<gene>
    <name evidence="3" type="ORF">TAPDE_000815</name>
</gene>
<dbReference type="STRING" id="1097556.R4X7L2"/>
<dbReference type="eggNOG" id="ENOG502QQY8">
    <property type="taxonomic scope" value="Eukaryota"/>
</dbReference>
<dbReference type="Pfam" id="PF03358">
    <property type="entry name" value="FMN_red"/>
    <property type="match status" value="1"/>
</dbReference>
<dbReference type="VEuPathDB" id="FungiDB:TAPDE_000815"/>
<feature type="domain" description="NADPH-dependent FMN reductase-like" evidence="2">
    <location>
        <begin position="35"/>
        <end position="178"/>
    </location>
</feature>
<protein>
    <submittedName>
        <fullName evidence="3">Arsenic resistance protein ArsH</fullName>
    </submittedName>
</protein>
<feature type="compositionally biased region" description="Basic and acidic residues" evidence="1">
    <location>
        <begin position="227"/>
        <end position="247"/>
    </location>
</feature>
<sequence>MSRVHADAVPDDDWTSRAVWQIPSRTLDTPDDPLRVLILYGSLRQVSYSKFLAHEFGRLLARLGADVRIFDPTDLPIKDEGNTGHAKVTELRDLCVWSEANVWVSPEQHGTMTGVFKNQIDWIPLSLGSVRPTQGRTLALAQVNGGSQSFNCLNQLRILGRWMRCFTIPNQSSIPKAWTQFDSEGRLKDTGFRERVVDVAEELWKMTYLLRPARDQLDDRYSERKEKLEKGRLQSQAEKEAAKDEAAKSVAAVNGEPGAGTNADKVELYQPDVGGDQLAPSTKV</sequence>
<dbReference type="NCBIfam" id="TIGR02690">
    <property type="entry name" value="resist_ArsH"/>
    <property type="match status" value="1"/>
</dbReference>
<dbReference type="AlphaFoldDB" id="R4X7L2"/>
<dbReference type="SUPFAM" id="SSF52218">
    <property type="entry name" value="Flavoproteins"/>
    <property type="match status" value="1"/>
</dbReference>
<feature type="region of interest" description="Disordered" evidence="1">
    <location>
        <begin position="227"/>
        <end position="284"/>
    </location>
</feature>
<dbReference type="OrthoDB" id="8300214at2759"/>
<evidence type="ECO:0000256" key="1">
    <source>
        <dbReference type="SAM" id="MobiDB-lite"/>
    </source>
</evidence>
<dbReference type="InterPro" id="IPR014063">
    <property type="entry name" value="Arsenate-R_ArsH"/>
</dbReference>
<accession>R4X7L2</accession>
<dbReference type="InterPro" id="IPR005025">
    <property type="entry name" value="FMN_Rdtase-like_dom"/>
</dbReference>
<organism evidence="3 4">
    <name type="scientific">Taphrina deformans (strain PYCC 5710 / ATCC 11124 / CBS 356.35 / IMI 108563 / JCM 9778 / NBRC 8474)</name>
    <name type="common">Peach leaf curl fungus</name>
    <name type="synonym">Lalaria deformans</name>
    <dbReference type="NCBI Taxonomy" id="1097556"/>
    <lineage>
        <taxon>Eukaryota</taxon>
        <taxon>Fungi</taxon>
        <taxon>Dikarya</taxon>
        <taxon>Ascomycota</taxon>
        <taxon>Taphrinomycotina</taxon>
        <taxon>Taphrinomycetes</taxon>
        <taxon>Taphrinales</taxon>
        <taxon>Taphrinaceae</taxon>
        <taxon>Taphrina</taxon>
    </lineage>
</organism>
<keyword evidence="4" id="KW-1185">Reference proteome</keyword>
<evidence type="ECO:0000313" key="4">
    <source>
        <dbReference type="Proteomes" id="UP000013776"/>
    </source>
</evidence>
<proteinExistence type="predicted"/>
<dbReference type="Proteomes" id="UP000013776">
    <property type="component" value="Unassembled WGS sequence"/>
</dbReference>
<evidence type="ECO:0000259" key="2">
    <source>
        <dbReference type="Pfam" id="PF03358"/>
    </source>
</evidence>